<comment type="catalytic activity">
    <reaction evidence="4">
        <text>2 [molybdopterin-synthase sulfur-carrier protein]-C-terminal-Gly-aminoethanethioate + cyclic pyranopterin phosphate + H2O = molybdopterin + 2 [molybdopterin-synthase sulfur-carrier protein]-C-terminal Gly-Gly + 2 H(+)</text>
        <dbReference type="Rhea" id="RHEA:26333"/>
        <dbReference type="Rhea" id="RHEA-COMP:12202"/>
        <dbReference type="Rhea" id="RHEA-COMP:19907"/>
        <dbReference type="ChEBI" id="CHEBI:15377"/>
        <dbReference type="ChEBI" id="CHEBI:15378"/>
        <dbReference type="ChEBI" id="CHEBI:58698"/>
        <dbReference type="ChEBI" id="CHEBI:59648"/>
        <dbReference type="ChEBI" id="CHEBI:90778"/>
        <dbReference type="ChEBI" id="CHEBI:232372"/>
        <dbReference type="EC" id="2.8.1.12"/>
    </reaction>
</comment>
<feature type="compositionally biased region" description="Acidic residues" evidence="5">
    <location>
        <begin position="271"/>
        <end position="287"/>
    </location>
</feature>
<keyword evidence="1 4" id="KW-0963">Cytoplasm</keyword>
<dbReference type="AlphaFoldDB" id="A0A2V0NUY8"/>
<feature type="compositionally biased region" description="Low complexity" evidence="5">
    <location>
        <begin position="291"/>
        <end position="311"/>
    </location>
</feature>
<feature type="region of interest" description="Disordered" evidence="5">
    <location>
        <begin position="254"/>
        <end position="322"/>
    </location>
</feature>
<dbReference type="EMBL" id="BDRX01000024">
    <property type="protein sequence ID" value="GBF91446.1"/>
    <property type="molecule type" value="Genomic_DNA"/>
</dbReference>
<dbReference type="HAMAP" id="MF_03052">
    <property type="entry name" value="MOC2B"/>
    <property type="match status" value="1"/>
</dbReference>
<dbReference type="InterPro" id="IPR003448">
    <property type="entry name" value="Mopterin_biosynth_MoaE"/>
</dbReference>
<protein>
    <recommendedName>
        <fullName evidence="4">Molybdopterin synthase catalytic subunit</fullName>
        <ecNumber evidence="4">2.8.1.12</ecNumber>
    </recommendedName>
    <alternativeName>
        <fullName evidence="4">Molybdenum cofactor synthesis protein 2 large subunit</fullName>
    </alternativeName>
    <alternativeName>
        <fullName evidence="4">Molybdenum cofactor synthesis protein 2B</fullName>
        <shortName evidence="4">MOCS2B</shortName>
    </alternativeName>
</protein>
<feature type="compositionally biased region" description="Low complexity" evidence="5">
    <location>
        <begin position="27"/>
        <end position="69"/>
    </location>
</feature>
<evidence type="ECO:0000256" key="3">
    <source>
        <dbReference type="ARBA" id="ARBA00023150"/>
    </source>
</evidence>
<dbReference type="InterPro" id="IPR028888">
    <property type="entry name" value="MOCS2B_euk"/>
</dbReference>
<feature type="compositionally biased region" description="Gly residues" evidence="5">
    <location>
        <begin position="256"/>
        <end position="266"/>
    </location>
</feature>
<dbReference type="Pfam" id="PF02391">
    <property type="entry name" value="MoaE"/>
    <property type="match status" value="1"/>
</dbReference>
<feature type="binding site" evidence="4">
    <location>
        <position position="445"/>
    </location>
    <ligand>
        <name>substrate</name>
    </ligand>
</feature>
<sequence>MPTRAGHEFHPTEGPEGPEKRRHGAGDADAGAAADPAADTASAAAAAADGDASASGGGAAADAPDAGSPRGRRGPLHHYTPQQRALAVLCWHESGRAAAAAAALLASRWPAEWGDAPAAAVMSNVPRWSAHLLQHAHLFNLPPGFNANAPEEGAGQGGDDLGVQPKGHLPGALRLWQEQKAVARQRAALAAQAEAQAEARAALASGQAQVAAAAVQLAARTVQEQQVAAALQAQQLSIQLQRAVLEQAAARQAAAAGGGGGGGGGAAEADGFADADADADGDGDGDGSGDAGMPDAGDASAAPLAPAAAAAPPLPRAPPGRALEGPSDAYWFVEVTPDALEAARYSDLVADPGAGAIASFVGTTRDTFQGKRVLRLEYEAYVPMALAKLKELCLQMRRRWAVSRVAVAHRIGPVEVCEASVVIVASSAHRRAALEAVHWAIDELKATVPIWKKEFFTDGSVWKENEESRRLLGAVARAEGRAAGAAGGGGGWDAAPGAGAAAARGGVPAGA</sequence>
<reference evidence="6 7" key="1">
    <citation type="journal article" date="2018" name="Sci. Rep.">
        <title>Raphidocelis subcapitata (=Pseudokirchneriella subcapitata) provides an insight into genome evolution and environmental adaptations in the Sphaeropleales.</title>
        <authorList>
            <person name="Suzuki S."/>
            <person name="Yamaguchi H."/>
            <person name="Nakajima N."/>
            <person name="Kawachi M."/>
        </authorList>
    </citation>
    <scope>NUCLEOTIDE SEQUENCE [LARGE SCALE GENOMIC DNA]</scope>
    <source>
        <strain evidence="6 7">NIES-35</strain>
    </source>
</reference>
<dbReference type="GO" id="GO:0030366">
    <property type="term" value="F:molybdopterin synthase activity"/>
    <property type="evidence" value="ECO:0007669"/>
    <property type="project" value="UniProtKB-UniRule"/>
</dbReference>
<gene>
    <name evidence="6" type="ORF">Rsub_04186</name>
</gene>
<evidence type="ECO:0000256" key="5">
    <source>
        <dbReference type="SAM" id="MobiDB-lite"/>
    </source>
</evidence>
<accession>A0A2V0NUY8</accession>
<comment type="subcellular location">
    <subcellularLocation>
        <location evidence="4">Cytoplasm</location>
    </subcellularLocation>
</comment>
<dbReference type="GO" id="GO:0006777">
    <property type="term" value="P:Mo-molybdopterin cofactor biosynthetic process"/>
    <property type="evidence" value="ECO:0007669"/>
    <property type="project" value="UniProtKB-UniRule"/>
</dbReference>
<comment type="pathway">
    <text evidence="4">Cofactor biosynthesis; molybdopterin biosynthesis.</text>
</comment>
<dbReference type="OrthoDB" id="5531344at2759"/>
<dbReference type="Gene3D" id="3.90.1170.40">
    <property type="entry name" value="Molybdopterin biosynthesis MoaE subunit"/>
    <property type="match status" value="1"/>
</dbReference>
<dbReference type="Proteomes" id="UP000247498">
    <property type="component" value="Unassembled WGS sequence"/>
</dbReference>
<dbReference type="InParanoid" id="A0A2V0NUY8"/>
<dbReference type="FunFam" id="3.90.1170.40:FF:000002">
    <property type="entry name" value="Molybdopterin synthase catalytic subunit"/>
    <property type="match status" value="1"/>
</dbReference>
<dbReference type="InterPro" id="IPR036563">
    <property type="entry name" value="MoaE_sf"/>
</dbReference>
<feature type="region of interest" description="Disordered" evidence="5">
    <location>
        <begin position="1"/>
        <end position="77"/>
    </location>
</feature>
<evidence type="ECO:0000256" key="2">
    <source>
        <dbReference type="ARBA" id="ARBA00022679"/>
    </source>
</evidence>
<evidence type="ECO:0000313" key="6">
    <source>
        <dbReference type="EMBL" id="GBF91446.1"/>
    </source>
</evidence>
<comment type="similarity">
    <text evidence="4">Belongs to the MoaE family. MOCS2B subfamily.</text>
</comment>
<comment type="subunit">
    <text evidence="4">Heterotetramer; composed of 2 small (MOCS2A) and 2 large (MOCS2B) subunits.</text>
</comment>
<feature type="binding site" evidence="4">
    <location>
        <begin position="452"/>
        <end position="454"/>
    </location>
    <ligand>
        <name>substrate</name>
    </ligand>
</feature>
<proteinExistence type="inferred from homology"/>
<comment type="function">
    <text evidence="4">Catalytic subunit of the molybdopterin synthase complex, a complex that catalyzes the conversion of precursor Z into molybdopterin. Acts by mediating the incorporation of 2 sulfur atoms from thiocarboxylated MOCS2A into precursor Z to generate a dithiolene group.</text>
</comment>
<name>A0A2V0NUY8_9CHLO</name>
<feature type="binding site" evidence="4">
    <location>
        <begin position="429"/>
        <end position="430"/>
    </location>
    <ligand>
        <name>substrate</name>
    </ligand>
</feature>
<dbReference type="SUPFAM" id="SSF54690">
    <property type="entry name" value="Molybdopterin synthase subunit MoaE"/>
    <property type="match status" value="1"/>
</dbReference>
<dbReference type="EC" id="2.8.1.12" evidence="4"/>
<evidence type="ECO:0000256" key="4">
    <source>
        <dbReference type="HAMAP-Rule" id="MF_03052"/>
    </source>
</evidence>
<dbReference type="STRING" id="307507.A0A2V0NUY8"/>
<feature type="compositionally biased region" description="Basic and acidic residues" evidence="5">
    <location>
        <begin position="1"/>
        <end position="19"/>
    </location>
</feature>
<dbReference type="CDD" id="cd00756">
    <property type="entry name" value="MoaE"/>
    <property type="match status" value="1"/>
</dbReference>
<dbReference type="GO" id="GO:1990140">
    <property type="term" value="C:molybdopterin synthase complex"/>
    <property type="evidence" value="ECO:0007669"/>
    <property type="project" value="UniProtKB-UniRule"/>
</dbReference>
<evidence type="ECO:0000313" key="7">
    <source>
        <dbReference type="Proteomes" id="UP000247498"/>
    </source>
</evidence>
<comment type="caution">
    <text evidence="6">The sequence shown here is derived from an EMBL/GenBank/DDBJ whole genome shotgun (WGS) entry which is preliminary data.</text>
</comment>
<dbReference type="UniPathway" id="UPA00344"/>
<keyword evidence="7" id="KW-1185">Reference proteome</keyword>
<evidence type="ECO:0000256" key="1">
    <source>
        <dbReference type="ARBA" id="ARBA00022490"/>
    </source>
</evidence>
<dbReference type="PANTHER" id="PTHR23404">
    <property type="entry name" value="MOLYBDOPTERIN SYNTHASE RELATED"/>
    <property type="match status" value="1"/>
</dbReference>
<organism evidence="6 7">
    <name type="scientific">Raphidocelis subcapitata</name>
    <dbReference type="NCBI Taxonomy" id="307507"/>
    <lineage>
        <taxon>Eukaryota</taxon>
        <taxon>Viridiplantae</taxon>
        <taxon>Chlorophyta</taxon>
        <taxon>core chlorophytes</taxon>
        <taxon>Chlorophyceae</taxon>
        <taxon>CS clade</taxon>
        <taxon>Sphaeropleales</taxon>
        <taxon>Selenastraceae</taxon>
        <taxon>Raphidocelis</taxon>
    </lineage>
</organism>
<keyword evidence="3 4" id="KW-0501">Molybdenum cofactor biosynthesis</keyword>
<keyword evidence="2 4" id="KW-0808">Transferase</keyword>